<name>K6UZR9_9ACTN</name>
<dbReference type="Proteomes" id="UP000008363">
    <property type="component" value="Unassembled WGS sequence"/>
</dbReference>
<dbReference type="STRING" id="1108045.GORHZ_048_00150"/>
<dbReference type="AlphaFoldDB" id="K6UZR9"/>
<keyword evidence="3" id="KW-1185">Reference proteome</keyword>
<dbReference type="PANTHER" id="PTHR35007:SF4">
    <property type="entry name" value="CONSERVED TRANSMEMBRANE PROTEIN-RELATED"/>
    <property type="match status" value="1"/>
</dbReference>
<keyword evidence="1" id="KW-1133">Transmembrane helix</keyword>
<sequence>MTLLLGALAVGVLWCPATRAEIRLAWLADTGRSPRRRSWRWFAAGAAPVVALVVLPVAAAASTGMIAAALTWRWRRRSRDRRRAAESADLLQALAVMIAELSVGAPPAHACTSAARELGARSDSAVARGLATMAGRAELGGDVVPDTDGIDTTSAMSWQRIGVAWQMADRYGLPMVELLESVRADLLARRQFADRTRAGLAGPRATAAVLAGLPAVGVALGELIGAHPLGILLGTRAGGALLVVGTALALAGLAWSDRIVDRVVSG</sequence>
<keyword evidence="1" id="KW-0812">Transmembrane</keyword>
<evidence type="ECO:0000313" key="2">
    <source>
        <dbReference type="EMBL" id="GAB89038.1"/>
    </source>
</evidence>
<dbReference type="RefSeq" id="WP_006330895.1">
    <property type="nucleotide sequence ID" value="NZ_BAHC01000048.1"/>
</dbReference>
<organism evidence="2 3">
    <name type="scientific">Gordonia rhizosphera NBRC 16068</name>
    <dbReference type="NCBI Taxonomy" id="1108045"/>
    <lineage>
        <taxon>Bacteria</taxon>
        <taxon>Bacillati</taxon>
        <taxon>Actinomycetota</taxon>
        <taxon>Actinomycetes</taxon>
        <taxon>Mycobacteriales</taxon>
        <taxon>Gordoniaceae</taxon>
        <taxon>Gordonia</taxon>
    </lineage>
</organism>
<feature type="transmembrane region" description="Helical" evidence="1">
    <location>
        <begin position="205"/>
        <end position="225"/>
    </location>
</feature>
<proteinExistence type="predicted"/>
<accession>K6UZR9</accession>
<evidence type="ECO:0008006" key="4">
    <source>
        <dbReference type="Google" id="ProtNLM"/>
    </source>
</evidence>
<feature type="transmembrane region" description="Helical" evidence="1">
    <location>
        <begin position="43"/>
        <end position="72"/>
    </location>
</feature>
<gene>
    <name evidence="2" type="ORF">GORHZ_048_00150</name>
</gene>
<evidence type="ECO:0000256" key="1">
    <source>
        <dbReference type="SAM" id="Phobius"/>
    </source>
</evidence>
<keyword evidence="1" id="KW-0472">Membrane</keyword>
<dbReference type="PANTHER" id="PTHR35007">
    <property type="entry name" value="INTEGRAL MEMBRANE PROTEIN-RELATED"/>
    <property type="match status" value="1"/>
</dbReference>
<comment type="caution">
    <text evidence="2">The sequence shown here is derived from an EMBL/GenBank/DDBJ whole genome shotgun (WGS) entry which is preliminary data.</text>
</comment>
<protein>
    <recommendedName>
        <fullName evidence="4">Type II secretion system protein GspF domain-containing protein</fullName>
    </recommendedName>
</protein>
<evidence type="ECO:0000313" key="3">
    <source>
        <dbReference type="Proteomes" id="UP000008363"/>
    </source>
</evidence>
<dbReference type="EMBL" id="BAHC01000048">
    <property type="protein sequence ID" value="GAB89038.1"/>
    <property type="molecule type" value="Genomic_DNA"/>
</dbReference>
<dbReference type="OrthoDB" id="3712305at2"/>
<dbReference type="eggNOG" id="COG4965">
    <property type="taxonomic scope" value="Bacteria"/>
</dbReference>
<feature type="transmembrane region" description="Helical" evidence="1">
    <location>
        <begin position="237"/>
        <end position="255"/>
    </location>
</feature>
<reference evidence="2 3" key="1">
    <citation type="submission" date="2012-08" db="EMBL/GenBank/DDBJ databases">
        <title>Whole genome shotgun sequence of Gordonia rhizosphera NBRC 16068.</title>
        <authorList>
            <person name="Takarada H."/>
            <person name="Isaki S."/>
            <person name="Hosoyama A."/>
            <person name="Tsuchikane K."/>
            <person name="Katsumata H."/>
            <person name="Baba S."/>
            <person name="Ohji S."/>
            <person name="Yamazaki S."/>
            <person name="Fujita N."/>
        </authorList>
    </citation>
    <scope>NUCLEOTIDE SEQUENCE [LARGE SCALE GENOMIC DNA]</scope>
    <source>
        <strain evidence="2 3">NBRC 16068</strain>
    </source>
</reference>